<evidence type="ECO:0000313" key="2">
    <source>
        <dbReference type="Proteomes" id="UP000290737"/>
    </source>
</evidence>
<proteinExistence type="predicted"/>
<protein>
    <submittedName>
        <fullName evidence="1">Vp39-like protein</fullName>
    </submittedName>
</protein>
<dbReference type="OrthoDB" id="11496at10239"/>
<dbReference type="EMBL" id="KY608910">
    <property type="protein sequence ID" value="AUQ44003.1"/>
    <property type="molecule type" value="Genomic_DNA"/>
</dbReference>
<sequence length="258" mass="28953">MSRQRNMSASLFTCQSAYNNSSSRGSPQCVFEGVSPCRDQVSHLICNEHSRLFGLIHQPASYCTDSGDVWTKINLYSASQNSLNIPLFMDINGKILMSEIKNFSINVCTRFPNINITEFQARIANLLGVQMYGISPDCDQSWLSEVTSSLIVRNNANGAYYYQNVSRLHKILFYYANVSNVRNSNTNTAIYLVPNLSLTYNNSSNVLSFIVINKKILLRYTDDPNCVATPIVLDGRRDISTGDQDQTIQRIAQPAMIC</sequence>
<dbReference type="Proteomes" id="UP000290737">
    <property type="component" value="Genome"/>
</dbReference>
<dbReference type="KEGG" id="vg:41701784"/>
<name>A0A2I7G2Z7_9VIRU</name>
<accession>A0A2I7G2Z7</accession>
<reference evidence="1" key="1">
    <citation type="journal article" date="2021" name="Virus">
        <title>The discovery, distribution and diversity of DNA viruses associated with Drosophila melanogaster in Europe.</title>
        <authorList>
            <person name="Wallace M.A."/>
            <person name="Coffman K.A."/>
            <person name="Gilbert C."/>
            <person name="Ravindran S."/>
            <person name="Albery G.F."/>
            <person name="Abbott J."/>
            <person name="Argyridou E."/>
            <person name="Bellosta P."/>
            <person name="Betancourt A.J."/>
            <person name="Colinet H."/>
            <person name="Eric K."/>
            <person name="Glaser-Schmitt A."/>
            <person name="Grath S."/>
            <person name="Jelic M."/>
            <person name="Kankare M."/>
            <person name="Kozeretska I."/>
            <person name="Loeschcke V."/>
            <person name="Montchamp-Moreau C."/>
            <person name="Ometto L."/>
            <person name="Onder B.S."/>
            <person name="Orengo D.J."/>
            <person name="Parsch J."/>
            <person name="Pascual M."/>
            <person name="Patenkovic A."/>
            <person name="Puerma E."/>
            <person name="Ritchie M.G."/>
            <person name="Rota-Stabelli O."/>
            <person name="Schou M.F."/>
            <person name="Serga S.V."/>
            <person name="Stamenkovic-Radak M."/>
            <person name="Tanaskovic M."/>
            <person name="Veselinovic M.S."/>
            <person name="Vieira J."/>
            <person name="Vieira C.P."/>
            <person name="Kapun M."/>
            <person name="Flatt T."/>
            <person name="Gonzalez J."/>
            <person name="Staubach F."/>
            <person name="Obbard D.J."/>
        </authorList>
    </citation>
    <scope>NUCLEOTIDE SEQUENCE</scope>
    <source>
        <strain evidence="1">SRR3939042_Esparto_2012</strain>
    </source>
</reference>
<dbReference type="RefSeq" id="YP_009551767.1">
    <property type="nucleotide sequence ID" value="NC_040536.1"/>
</dbReference>
<organism evidence="1">
    <name type="scientific">Esparto virus</name>
    <dbReference type="NCBI Taxonomy" id="2072209"/>
    <lineage>
        <taxon>Viruses</taxon>
        <taxon>Viruses incertae sedis</taxon>
        <taxon>Naldaviricetes</taxon>
        <taxon>Lefavirales</taxon>
        <taxon>Nudiviridae</taxon>
        <taxon>Alphanudivirus</taxon>
        <taxon>Alphanudivirus tertidromelanogasteris</taxon>
    </lineage>
</organism>
<dbReference type="GeneID" id="41701784"/>
<keyword evidence="2" id="KW-1185">Reference proteome</keyword>
<evidence type="ECO:0000313" key="1">
    <source>
        <dbReference type="EMBL" id="AUQ44003.1"/>
    </source>
</evidence>